<proteinExistence type="inferred from homology"/>
<evidence type="ECO:0000256" key="2">
    <source>
        <dbReference type="ARBA" id="ARBA00022578"/>
    </source>
</evidence>
<keyword evidence="2" id="KW-0815">Transposition</keyword>
<dbReference type="GO" id="GO:0003677">
    <property type="term" value="F:DNA binding"/>
    <property type="evidence" value="ECO:0007669"/>
    <property type="project" value="UniProtKB-KW"/>
</dbReference>
<evidence type="ECO:0000259" key="5">
    <source>
        <dbReference type="PROSITE" id="PS50531"/>
    </source>
</evidence>
<dbReference type="EMBL" id="FUYP01000022">
    <property type="protein sequence ID" value="SKB83431.1"/>
    <property type="molecule type" value="Genomic_DNA"/>
</dbReference>
<dbReference type="GO" id="GO:0006310">
    <property type="term" value="P:DNA recombination"/>
    <property type="evidence" value="ECO:0007669"/>
    <property type="project" value="UniProtKB-KW"/>
</dbReference>
<dbReference type="GO" id="GO:0032196">
    <property type="term" value="P:transposition"/>
    <property type="evidence" value="ECO:0007669"/>
    <property type="project" value="UniProtKB-KW"/>
</dbReference>
<protein>
    <submittedName>
        <fullName evidence="7">Transposase</fullName>
    </submittedName>
</protein>
<dbReference type="PROSITE" id="PS50531">
    <property type="entry name" value="HTH_IS21"/>
    <property type="match status" value="1"/>
</dbReference>
<gene>
    <name evidence="7" type="ORF">SAMN06295937_10228</name>
</gene>
<reference evidence="8" key="1">
    <citation type="submission" date="2017-02" db="EMBL/GenBank/DDBJ databases">
        <authorList>
            <person name="Varghese N."/>
            <person name="Submissions S."/>
        </authorList>
    </citation>
    <scope>NUCLEOTIDE SEQUENCE [LARGE SCALE GENOMIC DNA]</scope>
    <source>
        <strain evidence="8">R11H</strain>
    </source>
</reference>
<keyword evidence="8" id="KW-1185">Reference proteome</keyword>
<evidence type="ECO:0000313" key="8">
    <source>
        <dbReference type="Proteomes" id="UP000190044"/>
    </source>
</evidence>
<accession>A0A1T5EHP8</accession>
<evidence type="ECO:0000256" key="1">
    <source>
        <dbReference type="ARBA" id="ARBA00009277"/>
    </source>
</evidence>
<evidence type="ECO:0000259" key="6">
    <source>
        <dbReference type="PROSITE" id="PS50994"/>
    </source>
</evidence>
<dbReference type="OrthoDB" id="2065409at2"/>
<dbReference type="AlphaFoldDB" id="A0A1T5EHP8"/>
<comment type="similarity">
    <text evidence="1">Belongs to the transposase IS21/IS408/IS1162 family.</text>
</comment>
<dbReference type="PROSITE" id="PS50994">
    <property type="entry name" value="INTEGRASE"/>
    <property type="match status" value="1"/>
</dbReference>
<evidence type="ECO:0000256" key="4">
    <source>
        <dbReference type="ARBA" id="ARBA00023172"/>
    </source>
</evidence>
<dbReference type="InterPro" id="IPR054353">
    <property type="entry name" value="IstA-like_C"/>
</dbReference>
<dbReference type="InterPro" id="IPR009057">
    <property type="entry name" value="Homeodomain-like_sf"/>
</dbReference>
<dbReference type="InterPro" id="IPR001584">
    <property type="entry name" value="Integrase_cat-core"/>
</dbReference>
<dbReference type="NCBIfam" id="NF033546">
    <property type="entry name" value="transpos_IS21"/>
    <property type="match status" value="1"/>
</dbReference>
<dbReference type="PANTHER" id="PTHR35004:SF7">
    <property type="entry name" value="INTEGRASE PROTEIN"/>
    <property type="match status" value="1"/>
</dbReference>
<dbReference type="Pfam" id="PF22483">
    <property type="entry name" value="Mu-transpos_C_2"/>
    <property type="match status" value="1"/>
</dbReference>
<dbReference type="PANTHER" id="PTHR35004">
    <property type="entry name" value="TRANSPOSASE RV3428C-RELATED"/>
    <property type="match status" value="1"/>
</dbReference>
<organism evidence="7 8">
    <name type="scientific">Sphingopyxis flava</name>
    <dbReference type="NCBI Taxonomy" id="1507287"/>
    <lineage>
        <taxon>Bacteria</taxon>
        <taxon>Pseudomonadati</taxon>
        <taxon>Pseudomonadota</taxon>
        <taxon>Alphaproteobacteria</taxon>
        <taxon>Sphingomonadales</taxon>
        <taxon>Sphingomonadaceae</taxon>
        <taxon>Sphingopyxis</taxon>
    </lineage>
</organism>
<dbReference type="RefSeq" id="WP_139375818.1">
    <property type="nucleotide sequence ID" value="NZ_FUYP01000022.1"/>
</dbReference>
<sequence>MDLYRKVRLACSEGMSQREAARQFGVSRDSVRKMLAFSVPPGYRRTAPVKRPKLDGFTEIIDGWLEGDREVHRKQRHTAKRVFERLRDEHGFTGGYTIIKDYMRERERRGREMFVPLAHPPGHAQADFGEAVVVIGGVEQKAHFFFMDLPHSDACFVRAYPAATAEAWVDGHVHAFAFFGRVPVSVLYDNDRCLVAKILADGTRQRATLFSGFLSHYLFRDRYGRPGKGNDKGSAEGLVGYSRRNFMVPVPRFVSWASFNAYLEEQCRKRQADVLRGQSETIGERLVRDLVVMSDLPPAPFDACDQATGRVSSQALVRYKTNDYSVPVAYGHRDVWIRGYVDEVVIGCGGELIARHPRCYDREDMVFDPVHYLPLIERKINALEQAAPLAEWNLPPEFATLRRLMEARMIKAGRREYVQVLRLLETFDIDDLHAAVKKALQLGAVGFDAVKHLALCHVEKRPPKLDLDVYPYLPRANVGTTSAASYMSLLSGDAA</sequence>
<dbReference type="SUPFAM" id="SSF46689">
    <property type="entry name" value="Homeodomain-like"/>
    <property type="match status" value="1"/>
</dbReference>
<evidence type="ECO:0000256" key="3">
    <source>
        <dbReference type="ARBA" id="ARBA00023125"/>
    </source>
</evidence>
<keyword evidence="3" id="KW-0238">DNA-binding</keyword>
<dbReference type="GO" id="GO:0015074">
    <property type="term" value="P:DNA integration"/>
    <property type="evidence" value="ECO:0007669"/>
    <property type="project" value="InterPro"/>
</dbReference>
<name>A0A1T5EHP8_9SPHN</name>
<feature type="domain" description="HTH IS21-type" evidence="5">
    <location>
        <begin position="2"/>
        <end position="65"/>
    </location>
</feature>
<feature type="domain" description="Integrase catalytic" evidence="6">
    <location>
        <begin position="117"/>
        <end position="246"/>
    </location>
</feature>
<dbReference type="InterPro" id="IPR017894">
    <property type="entry name" value="HTH_IS21_transposase_type"/>
</dbReference>
<evidence type="ECO:0000313" key="7">
    <source>
        <dbReference type="EMBL" id="SKB83431.1"/>
    </source>
</evidence>
<dbReference type="Proteomes" id="UP000190044">
    <property type="component" value="Unassembled WGS sequence"/>
</dbReference>
<keyword evidence="4" id="KW-0233">DNA recombination</keyword>